<name>A0A6A4IBG7_9AGAR</name>
<accession>A0A6A4IBG7</accession>
<feature type="compositionally biased region" description="Low complexity" evidence="1">
    <location>
        <begin position="98"/>
        <end position="116"/>
    </location>
</feature>
<protein>
    <submittedName>
        <fullName evidence="2">Uncharacterized protein</fullName>
    </submittedName>
</protein>
<organism evidence="2 3">
    <name type="scientific">Gymnopus androsaceus JB14</name>
    <dbReference type="NCBI Taxonomy" id="1447944"/>
    <lineage>
        <taxon>Eukaryota</taxon>
        <taxon>Fungi</taxon>
        <taxon>Dikarya</taxon>
        <taxon>Basidiomycota</taxon>
        <taxon>Agaricomycotina</taxon>
        <taxon>Agaricomycetes</taxon>
        <taxon>Agaricomycetidae</taxon>
        <taxon>Agaricales</taxon>
        <taxon>Marasmiineae</taxon>
        <taxon>Omphalotaceae</taxon>
        <taxon>Gymnopus</taxon>
    </lineage>
</organism>
<reference evidence="2" key="1">
    <citation type="journal article" date="2019" name="Environ. Microbiol.">
        <title>Fungal ecological strategies reflected in gene transcription - a case study of two litter decomposers.</title>
        <authorList>
            <person name="Barbi F."/>
            <person name="Kohler A."/>
            <person name="Barry K."/>
            <person name="Baskaran P."/>
            <person name="Daum C."/>
            <person name="Fauchery L."/>
            <person name="Ihrmark K."/>
            <person name="Kuo A."/>
            <person name="LaButti K."/>
            <person name="Lipzen A."/>
            <person name="Morin E."/>
            <person name="Grigoriev I.V."/>
            <person name="Henrissat B."/>
            <person name="Lindahl B."/>
            <person name="Martin F."/>
        </authorList>
    </citation>
    <scope>NUCLEOTIDE SEQUENCE</scope>
    <source>
        <strain evidence="2">JB14</strain>
    </source>
</reference>
<feature type="region of interest" description="Disordered" evidence="1">
    <location>
        <begin position="1"/>
        <end position="133"/>
    </location>
</feature>
<dbReference type="EMBL" id="ML769401">
    <property type="protein sequence ID" value="KAE9406638.1"/>
    <property type="molecule type" value="Genomic_DNA"/>
</dbReference>
<evidence type="ECO:0000256" key="1">
    <source>
        <dbReference type="SAM" id="MobiDB-lite"/>
    </source>
</evidence>
<proteinExistence type="predicted"/>
<dbReference type="Proteomes" id="UP000799118">
    <property type="component" value="Unassembled WGS sequence"/>
</dbReference>
<keyword evidence="3" id="KW-1185">Reference proteome</keyword>
<evidence type="ECO:0000313" key="2">
    <source>
        <dbReference type="EMBL" id="KAE9406638.1"/>
    </source>
</evidence>
<sequence>MASKESERSKRSKPKPESNTAMILTKPISRPPNRLYLPPSRPPAPTSLEVAPPTLQQKAHPHIVASKKPTQDRFNPSAHCESEDDTSTEYDSASEAPSYSRQSSFSSTTSSGSSMSMETRRITPRTLPSSSFNGLERYQGICGSDNVSFSPSHSIARLSQLLIRQL</sequence>
<evidence type="ECO:0000313" key="3">
    <source>
        <dbReference type="Proteomes" id="UP000799118"/>
    </source>
</evidence>
<gene>
    <name evidence="2" type="ORF">BT96DRAFT_224047</name>
</gene>
<dbReference type="AlphaFoldDB" id="A0A6A4IBG7"/>